<dbReference type="Proteomes" id="UP000218334">
    <property type="component" value="Unassembled WGS sequence"/>
</dbReference>
<feature type="transmembrane region" description="Helical" evidence="2">
    <location>
        <begin position="233"/>
        <end position="254"/>
    </location>
</feature>
<feature type="transmembrane region" description="Helical" evidence="2">
    <location>
        <begin position="260"/>
        <end position="279"/>
    </location>
</feature>
<dbReference type="AlphaFoldDB" id="A0A2H3AVB8"/>
<evidence type="ECO:0000313" key="3">
    <source>
        <dbReference type="EMBL" id="PBK60684.1"/>
    </source>
</evidence>
<keyword evidence="4" id="KW-1185">Reference proteome</keyword>
<evidence type="ECO:0000313" key="4">
    <source>
        <dbReference type="Proteomes" id="UP000218334"/>
    </source>
</evidence>
<protein>
    <recommendedName>
        <fullName evidence="5">DUF300-domain-containing protein</fullName>
    </recommendedName>
</protein>
<dbReference type="EMBL" id="KZ293483">
    <property type="protein sequence ID" value="PBK60684.1"/>
    <property type="molecule type" value="Genomic_DNA"/>
</dbReference>
<sequence>MTAFAINMLLASNAVNSKIPFSMETILRIGTIAICIYDYVRTIPAEYKFWKDRGPQIRPKCVLLFSSSPEVHPLIFGSLVLFVLIRYISMAMVVFSNVGYFSLSFTPESCRRYYMIAVVLKVLQASVCQFVLALRAYSISRRSERVKIFLIVFTLIITILEWFTNLYGRVMIQRNGNCTSGNDPTKLVNWTFYIWAMTYDIVTLGLSTYYLIKAGGAGVSSMTGLVKAMVMDGLGYIVILTITNTLNLVLYRASQLDAQAAAASLGFAFTWIMTQNILIKTRDAGMRSFKSLQPSSGRNPYSSRSDDQTNMPVTTRGIELEVQVKIDRDRTLDDRVKWDMEEVDLKSDLENQKIVGLTKSN</sequence>
<accession>A0A2H3AVB8</accession>
<keyword evidence="2" id="KW-0472">Membrane</keyword>
<feature type="transmembrane region" description="Helical" evidence="2">
    <location>
        <begin position="146"/>
        <end position="164"/>
    </location>
</feature>
<name>A0A2H3AVB8_9AGAR</name>
<evidence type="ECO:0000256" key="2">
    <source>
        <dbReference type="SAM" id="Phobius"/>
    </source>
</evidence>
<reference evidence="4" key="1">
    <citation type="journal article" date="2017" name="Nat. Ecol. Evol.">
        <title>Genome expansion and lineage-specific genetic innovations in the forest pathogenic fungi Armillaria.</title>
        <authorList>
            <person name="Sipos G."/>
            <person name="Prasanna A.N."/>
            <person name="Walter M.C."/>
            <person name="O'Connor E."/>
            <person name="Balint B."/>
            <person name="Krizsan K."/>
            <person name="Kiss B."/>
            <person name="Hess J."/>
            <person name="Varga T."/>
            <person name="Slot J."/>
            <person name="Riley R."/>
            <person name="Boka B."/>
            <person name="Rigling D."/>
            <person name="Barry K."/>
            <person name="Lee J."/>
            <person name="Mihaltcheva S."/>
            <person name="LaButti K."/>
            <person name="Lipzen A."/>
            <person name="Waldron R."/>
            <person name="Moloney N.M."/>
            <person name="Sperisen C."/>
            <person name="Kredics L."/>
            <person name="Vagvoelgyi C."/>
            <person name="Patrignani A."/>
            <person name="Fitzpatrick D."/>
            <person name="Nagy I."/>
            <person name="Doyle S."/>
            <person name="Anderson J.B."/>
            <person name="Grigoriev I.V."/>
            <person name="Gueldener U."/>
            <person name="Muensterkoetter M."/>
            <person name="Nagy L.G."/>
        </authorList>
    </citation>
    <scope>NUCLEOTIDE SEQUENCE [LARGE SCALE GENOMIC DNA]</scope>
    <source>
        <strain evidence="4">28-4</strain>
    </source>
</reference>
<gene>
    <name evidence="3" type="ORF">ARMSODRAFT_1090137</name>
</gene>
<evidence type="ECO:0000256" key="1">
    <source>
        <dbReference type="SAM" id="MobiDB-lite"/>
    </source>
</evidence>
<feature type="compositionally biased region" description="Polar residues" evidence="1">
    <location>
        <begin position="292"/>
        <end position="313"/>
    </location>
</feature>
<keyword evidence="2" id="KW-0812">Transmembrane</keyword>
<feature type="region of interest" description="Disordered" evidence="1">
    <location>
        <begin position="292"/>
        <end position="314"/>
    </location>
</feature>
<organism evidence="3 4">
    <name type="scientific">Armillaria solidipes</name>
    <dbReference type="NCBI Taxonomy" id="1076256"/>
    <lineage>
        <taxon>Eukaryota</taxon>
        <taxon>Fungi</taxon>
        <taxon>Dikarya</taxon>
        <taxon>Basidiomycota</taxon>
        <taxon>Agaricomycotina</taxon>
        <taxon>Agaricomycetes</taxon>
        <taxon>Agaricomycetidae</taxon>
        <taxon>Agaricales</taxon>
        <taxon>Marasmiineae</taxon>
        <taxon>Physalacriaceae</taxon>
        <taxon>Armillaria</taxon>
    </lineage>
</organism>
<feature type="transmembrane region" description="Helical" evidence="2">
    <location>
        <begin position="74"/>
        <end position="101"/>
    </location>
</feature>
<proteinExistence type="predicted"/>
<keyword evidence="2" id="KW-1133">Transmembrane helix</keyword>
<feature type="transmembrane region" description="Helical" evidence="2">
    <location>
        <begin position="192"/>
        <end position="212"/>
    </location>
</feature>
<feature type="transmembrane region" description="Helical" evidence="2">
    <location>
        <begin position="113"/>
        <end position="134"/>
    </location>
</feature>
<evidence type="ECO:0008006" key="5">
    <source>
        <dbReference type="Google" id="ProtNLM"/>
    </source>
</evidence>